<dbReference type="AlphaFoldDB" id="A0A1C7ZAE1"/>
<sequence>MGDGTNGTLKRDYDSGKNQTYLHSLEANNQGQFFQVTLAGEHKAVSIALDELYVDEQPIQSVGVNPTDPAPV</sequence>
<protein>
    <submittedName>
        <fullName evidence="1">Uncharacterized protein</fullName>
    </submittedName>
</protein>
<evidence type="ECO:0000313" key="1">
    <source>
        <dbReference type="EMBL" id="OCR25917.1"/>
    </source>
</evidence>
<dbReference type="Proteomes" id="UP000093104">
    <property type="component" value="Unassembled WGS sequence"/>
</dbReference>
<reference evidence="1 2" key="1">
    <citation type="submission" date="2015-07" db="EMBL/GenBank/DDBJ databases">
        <title>Draft genome sequence of a diazotrophic, plant growth-promoting rhizobacterium of the Pseudomonas syringae complex.</title>
        <authorList>
            <person name="Patten C.L."/>
            <person name="Jeong H."/>
        </authorList>
    </citation>
    <scope>NUCLEOTIDE SEQUENCE [LARGE SCALE GENOMIC DNA]</scope>
    <source>
        <strain evidence="1 2">GR12-2</strain>
    </source>
</reference>
<organism evidence="1 2">
    <name type="scientific">Pseudomonas syringae</name>
    <dbReference type="NCBI Taxonomy" id="317"/>
    <lineage>
        <taxon>Bacteria</taxon>
        <taxon>Pseudomonadati</taxon>
        <taxon>Pseudomonadota</taxon>
        <taxon>Gammaproteobacteria</taxon>
        <taxon>Pseudomonadales</taxon>
        <taxon>Pseudomonadaceae</taxon>
        <taxon>Pseudomonas</taxon>
    </lineage>
</organism>
<proteinExistence type="predicted"/>
<comment type="caution">
    <text evidence="1">The sequence shown here is derived from an EMBL/GenBank/DDBJ whole genome shotgun (WGS) entry which is preliminary data.</text>
</comment>
<name>A0A1C7ZAE1_PSESX</name>
<gene>
    <name evidence="1" type="ORF">AFK24_04915</name>
</gene>
<accession>A0A1C7ZAE1</accession>
<dbReference type="EMBL" id="LGSI01000020">
    <property type="protein sequence ID" value="OCR25917.1"/>
    <property type="molecule type" value="Genomic_DNA"/>
</dbReference>
<dbReference type="RefSeq" id="WP_065832176.1">
    <property type="nucleotide sequence ID" value="NZ_LGSI01000020.1"/>
</dbReference>
<dbReference type="OrthoDB" id="7033015at2"/>
<evidence type="ECO:0000313" key="2">
    <source>
        <dbReference type="Proteomes" id="UP000093104"/>
    </source>
</evidence>